<sequence>PRSHRHPSPPQLTVPADLQAEEEELPSLPEAEEAALPPRPPRTPSPRSRLFASPVRTVPPPSQELFDRLPLWGTRDYAPLPPSKIPPSTRP</sequence>
<feature type="compositionally biased region" description="Pro residues" evidence="1">
    <location>
        <begin position="79"/>
        <end position="91"/>
    </location>
</feature>
<accession>B7P451</accession>
<dbReference type="EMBL" id="DS633349">
    <property type="protein sequence ID" value="EEC01373.1"/>
    <property type="molecule type" value="Genomic_DNA"/>
</dbReference>
<organism>
    <name type="scientific">Ixodes scapularis</name>
    <name type="common">Black-legged tick</name>
    <name type="synonym">Deer tick</name>
    <dbReference type="NCBI Taxonomy" id="6945"/>
    <lineage>
        <taxon>Eukaryota</taxon>
        <taxon>Metazoa</taxon>
        <taxon>Ecdysozoa</taxon>
        <taxon>Arthropoda</taxon>
        <taxon>Chelicerata</taxon>
        <taxon>Arachnida</taxon>
        <taxon>Acari</taxon>
        <taxon>Parasitiformes</taxon>
        <taxon>Ixodida</taxon>
        <taxon>Ixodoidea</taxon>
        <taxon>Ixodidae</taxon>
        <taxon>Ixodinae</taxon>
        <taxon>Ixodes</taxon>
    </lineage>
</organism>
<dbReference type="HOGENOM" id="CLU_2433149_0_0_1"/>
<evidence type="ECO:0000313" key="4">
    <source>
        <dbReference type="Proteomes" id="UP000001555"/>
    </source>
</evidence>
<keyword evidence="4" id="KW-1185">Reference proteome</keyword>
<reference evidence="2 4" key="1">
    <citation type="submission" date="2008-03" db="EMBL/GenBank/DDBJ databases">
        <title>Annotation of Ixodes scapularis.</title>
        <authorList>
            <consortium name="Ixodes scapularis Genome Project Consortium"/>
            <person name="Caler E."/>
            <person name="Hannick L.I."/>
            <person name="Bidwell S."/>
            <person name="Joardar V."/>
            <person name="Thiagarajan M."/>
            <person name="Amedeo P."/>
            <person name="Galinsky K.J."/>
            <person name="Schobel S."/>
            <person name="Inman J."/>
            <person name="Hostetler J."/>
            <person name="Miller J."/>
            <person name="Hammond M."/>
            <person name="Megy K."/>
            <person name="Lawson D."/>
            <person name="Kodira C."/>
            <person name="Sutton G."/>
            <person name="Meyer J."/>
            <person name="Hill C.A."/>
            <person name="Birren B."/>
            <person name="Nene V."/>
            <person name="Collins F."/>
            <person name="Alarcon-Chaidez F."/>
            <person name="Wikel S."/>
            <person name="Strausberg R."/>
        </authorList>
    </citation>
    <scope>NUCLEOTIDE SEQUENCE [LARGE SCALE GENOMIC DNA]</scope>
    <source>
        <strain evidence="4">Wikel</strain>
        <strain evidence="2">Wikel colony</strain>
    </source>
</reference>
<dbReference type="VEuPathDB" id="VectorBase:ISCI000273"/>
<evidence type="ECO:0000256" key="1">
    <source>
        <dbReference type="SAM" id="MobiDB-lite"/>
    </source>
</evidence>
<dbReference type="VEuPathDB" id="VectorBase:ISCW000273"/>
<dbReference type="AlphaFoldDB" id="B7P451"/>
<dbReference type="PaxDb" id="6945-B7P451"/>
<dbReference type="EnsemblMetazoa" id="ISCW000273-RA">
    <property type="protein sequence ID" value="ISCW000273-PA"/>
    <property type="gene ID" value="ISCW000273"/>
</dbReference>
<feature type="region of interest" description="Disordered" evidence="1">
    <location>
        <begin position="1"/>
        <end position="91"/>
    </location>
</feature>
<evidence type="ECO:0000313" key="2">
    <source>
        <dbReference type="EMBL" id="EEC01373.1"/>
    </source>
</evidence>
<proteinExistence type="predicted"/>
<evidence type="ECO:0000313" key="3">
    <source>
        <dbReference type="EnsemblMetazoa" id="ISCW000273-PA"/>
    </source>
</evidence>
<reference evidence="3" key="2">
    <citation type="submission" date="2020-05" db="UniProtKB">
        <authorList>
            <consortium name="EnsemblMetazoa"/>
        </authorList>
    </citation>
    <scope>IDENTIFICATION</scope>
    <source>
        <strain evidence="3">wikel</strain>
    </source>
</reference>
<gene>
    <name evidence="2" type="ORF">IscW_ISCW000273</name>
</gene>
<dbReference type="Proteomes" id="UP000001555">
    <property type="component" value="Unassembled WGS sequence"/>
</dbReference>
<feature type="non-terminal residue" evidence="2">
    <location>
        <position position="91"/>
    </location>
</feature>
<name>B7P451_IXOSC</name>
<dbReference type="InParanoid" id="B7P451"/>
<protein>
    <submittedName>
        <fullName evidence="2 3">Uncharacterized protein</fullName>
    </submittedName>
</protein>
<feature type="non-terminal residue" evidence="2">
    <location>
        <position position="1"/>
    </location>
</feature>
<dbReference type="EMBL" id="ABJB010218891">
    <property type="status" value="NOT_ANNOTATED_CDS"/>
    <property type="molecule type" value="Genomic_DNA"/>
</dbReference>
<feature type="compositionally biased region" description="Acidic residues" evidence="1">
    <location>
        <begin position="19"/>
        <end position="33"/>
    </location>
</feature>